<sequence length="401" mass="42810">MSCDLSDPSIIQAYNEVVGGEVTNWLLLGYNDTRDVISLYGKGTGGLAEFASQIRNEVLFGLLRLDKVNILIQHISVQVSGVRRARGLVHGRAVANLLKDHDLQLIIASAAELTPSNIRSKIKSSNIDIDIDDEGWDEGVSQPLQQSPKPASTKSSSSQQLAASPSSDDALPTPVATPIHHTSSPKSVSASPPLPRGSPAASTNGATSPVAEPVVISTPPTADSPVVPLPPTDVEDRQPYGLPLRKSPLEPVPADAGSPVGNRSLTPSTSSSPHMRASSGYQHPDISSAELNNTISDKFFEAEMAKRQTLKAQLEKDTKRGQDCTLSGFVVVQGGNSCSTSPTDALDLKRVLGSPQNAEEDVLIPNSFQVDFHHSGTYLFYTDEPELKMTFIRVLMSAMTQ</sequence>
<dbReference type="PANTHER" id="PTHR10829">
    <property type="entry name" value="CORTACTIN AND DREBRIN"/>
    <property type="match status" value="1"/>
</dbReference>
<feature type="domain" description="ADF-H" evidence="2">
    <location>
        <begin position="3"/>
        <end position="123"/>
    </location>
</feature>
<dbReference type="PANTHER" id="PTHR10829:SF25">
    <property type="entry name" value="DREBRIN-LIKE PROTEIN"/>
    <property type="match status" value="1"/>
</dbReference>
<dbReference type="SUPFAM" id="SSF55753">
    <property type="entry name" value="Actin depolymerizing proteins"/>
    <property type="match status" value="1"/>
</dbReference>
<feature type="compositionally biased region" description="Polar residues" evidence="1">
    <location>
        <begin position="180"/>
        <end position="190"/>
    </location>
</feature>
<dbReference type="OrthoDB" id="2123378at2759"/>
<dbReference type="Gene3D" id="3.40.20.10">
    <property type="entry name" value="Severin"/>
    <property type="match status" value="1"/>
</dbReference>
<evidence type="ECO:0000313" key="4">
    <source>
        <dbReference type="Proteomes" id="UP001151582"/>
    </source>
</evidence>
<proteinExistence type="predicted"/>
<evidence type="ECO:0000256" key="1">
    <source>
        <dbReference type="SAM" id="MobiDB-lite"/>
    </source>
</evidence>
<dbReference type="GO" id="GO:0051015">
    <property type="term" value="F:actin filament binding"/>
    <property type="evidence" value="ECO:0007669"/>
    <property type="project" value="TreeGrafter"/>
</dbReference>
<comment type="caution">
    <text evidence="3">The sequence shown here is derived from an EMBL/GenBank/DDBJ whole genome shotgun (WGS) entry which is preliminary data.</text>
</comment>
<dbReference type="InterPro" id="IPR029006">
    <property type="entry name" value="ADF-H/Gelsolin-like_dom_sf"/>
</dbReference>
<dbReference type="InterPro" id="IPR002108">
    <property type="entry name" value="ADF-H"/>
</dbReference>
<dbReference type="Pfam" id="PF00241">
    <property type="entry name" value="Cofilin_ADF"/>
    <property type="match status" value="1"/>
</dbReference>
<accession>A0A9W8B5V3</accession>
<dbReference type="GO" id="GO:0030864">
    <property type="term" value="C:cortical actin cytoskeleton"/>
    <property type="evidence" value="ECO:0007669"/>
    <property type="project" value="TreeGrafter"/>
</dbReference>
<dbReference type="EMBL" id="JANBQB010000342">
    <property type="protein sequence ID" value="KAJ1977507.1"/>
    <property type="molecule type" value="Genomic_DNA"/>
</dbReference>
<reference evidence="3" key="1">
    <citation type="submission" date="2022-07" db="EMBL/GenBank/DDBJ databases">
        <title>Phylogenomic reconstructions and comparative analyses of Kickxellomycotina fungi.</title>
        <authorList>
            <person name="Reynolds N.K."/>
            <person name="Stajich J.E."/>
            <person name="Barry K."/>
            <person name="Grigoriev I.V."/>
            <person name="Crous P."/>
            <person name="Smith M.E."/>
        </authorList>
    </citation>
    <scope>NUCLEOTIDE SEQUENCE</scope>
    <source>
        <strain evidence="3">RSA 567</strain>
    </source>
</reference>
<keyword evidence="4" id="KW-1185">Reference proteome</keyword>
<dbReference type="Proteomes" id="UP001151582">
    <property type="component" value="Unassembled WGS sequence"/>
</dbReference>
<name>A0A9W8B5V3_9FUNG</name>
<gene>
    <name evidence="3" type="ORF">H4R34_003553</name>
</gene>
<dbReference type="GO" id="GO:0030833">
    <property type="term" value="P:regulation of actin filament polymerization"/>
    <property type="evidence" value="ECO:0007669"/>
    <property type="project" value="TreeGrafter"/>
</dbReference>
<protein>
    <recommendedName>
        <fullName evidence="2">ADF-H domain-containing protein</fullName>
    </recommendedName>
</protein>
<feature type="compositionally biased region" description="Low complexity" evidence="1">
    <location>
        <begin position="145"/>
        <end position="174"/>
    </location>
</feature>
<evidence type="ECO:0000313" key="3">
    <source>
        <dbReference type="EMBL" id="KAJ1977507.1"/>
    </source>
</evidence>
<feature type="region of interest" description="Disordered" evidence="1">
    <location>
        <begin position="133"/>
        <end position="288"/>
    </location>
</feature>
<organism evidence="3 4">
    <name type="scientific">Dimargaris verticillata</name>
    <dbReference type="NCBI Taxonomy" id="2761393"/>
    <lineage>
        <taxon>Eukaryota</taxon>
        <taxon>Fungi</taxon>
        <taxon>Fungi incertae sedis</taxon>
        <taxon>Zoopagomycota</taxon>
        <taxon>Kickxellomycotina</taxon>
        <taxon>Dimargaritomycetes</taxon>
        <taxon>Dimargaritales</taxon>
        <taxon>Dimargaritaceae</taxon>
        <taxon>Dimargaris</taxon>
    </lineage>
</organism>
<feature type="compositionally biased region" description="Polar residues" evidence="1">
    <location>
        <begin position="261"/>
        <end position="273"/>
    </location>
</feature>
<dbReference type="GO" id="GO:0005884">
    <property type="term" value="C:actin filament"/>
    <property type="evidence" value="ECO:0007669"/>
    <property type="project" value="TreeGrafter"/>
</dbReference>
<evidence type="ECO:0000259" key="2">
    <source>
        <dbReference type="Pfam" id="PF00241"/>
    </source>
</evidence>
<dbReference type="AlphaFoldDB" id="A0A9W8B5V3"/>